<protein>
    <recommendedName>
        <fullName evidence="4">Iron-containing redox enzyme family protein</fullName>
    </recommendedName>
</protein>
<dbReference type="RefSeq" id="WP_084752501.1">
    <property type="nucleotide sequence ID" value="NZ_CP020563.1"/>
</dbReference>
<feature type="compositionally biased region" description="Pro residues" evidence="1">
    <location>
        <begin position="19"/>
        <end position="32"/>
    </location>
</feature>
<dbReference type="Proteomes" id="UP000192251">
    <property type="component" value="Chromosome"/>
</dbReference>
<name>A0ABC8C3V9_9ACTN</name>
<dbReference type="AlphaFoldDB" id="A0ABC8C3V9"/>
<evidence type="ECO:0008006" key="4">
    <source>
        <dbReference type="Google" id="ProtNLM"/>
    </source>
</evidence>
<evidence type="ECO:0000313" key="3">
    <source>
        <dbReference type="Proteomes" id="UP000192251"/>
    </source>
</evidence>
<reference evidence="2 3" key="1">
    <citation type="submission" date="2017-04" db="EMBL/GenBank/DDBJ databases">
        <title>The complete genome sequence of Streptomyces albolongus YIM 101047, the producer of novel bafilomycins and novel odoriferous sesquiterpenoids.</title>
        <authorList>
            <person name="Yin M."/>
            <person name="Jiang Y."/>
        </authorList>
    </citation>
    <scope>NUCLEOTIDE SEQUENCE [LARGE SCALE GENOMIC DNA]</scope>
    <source>
        <strain evidence="2 3">YIM 101047</strain>
    </source>
</reference>
<proteinExistence type="predicted"/>
<dbReference type="Pfam" id="PF14518">
    <property type="entry name" value="Haem_oxygenas_2"/>
    <property type="match status" value="1"/>
</dbReference>
<feature type="region of interest" description="Disordered" evidence="1">
    <location>
        <begin position="1"/>
        <end position="39"/>
    </location>
</feature>
<dbReference type="SMART" id="SM01236">
    <property type="entry name" value="Haem_oxygenase_2"/>
    <property type="match status" value="1"/>
</dbReference>
<gene>
    <name evidence="2" type="ORF">B7C62_33420</name>
</gene>
<dbReference type="KEGG" id="kab:B7C62_33420"/>
<organism evidence="2 3">
    <name type="scientific">Kitasatospora albolonga</name>
    <dbReference type="NCBI Taxonomy" id="68173"/>
    <lineage>
        <taxon>Bacteria</taxon>
        <taxon>Bacillati</taxon>
        <taxon>Actinomycetota</taxon>
        <taxon>Actinomycetes</taxon>
        <taxon>Kitasatosporales</taxon>
        <taxon>Streptomycetaceae</taxon>
        <taxon>Kitasatospora</taxon>
    </lineage>
</organism>
<dbReference type="InterPro" id="IPR016084">
    <property type="entry name" value="Haem_Oase-like_multi-hlx"/>
</dbReference>
<dbReference type="EMBL" id="CP020563">
    <property type="protein sequence ID" value="ARF76640.1"/>
    <property type="molecule type" value="Genomic_DNA"/>
</dbReference>
<evidence type="ECO:0000256" key="1">
    <source>
        <dbReference type="SAM" id="MobiDB-lite"/>
    </source>
</evidence>
<keyword evidence="3" id="KW-1185">Reference proteome</keyword>
<accession>A0ABC8C3V9</accession>
<dbReference type="SUPFAM" id="SSF48613">
    <property type="entry name" value="Heme oxygenase-like"/>
    <property type="match status" value="1"/>
</dbReference>
<sequence length="345" mass="37476">MRLPPARGPVSDRLIGTLPTPPSRAHPAPGPLPDRDASGAAADEDLQLALHVCYELHYRGWEGVPDEWEWDPGLLAFRASLERWFEADLRTGVAAPLLNGADTGPGTIGIAEALKRLTEQEYGPPLAAHLQRDADAEEFREFVIHRSVYQLKEGDPHVWAVPRIAGPAKAALVEILADEYGGGRAERMHAELFRRTMRGLGLADTYGHYLARVPAVTLATSNAISLFGLHRRLRGALVGHLAAFEMTSSLPNRRYGNGLRRIGGTPADTDFYDEHVTADAVHEQIAAHDVCGALVRAEPALTEDVLFGAACALALDARMAEHLLGHWRQGVSSLLTGGRPRMSEV</sequence>
<dbReference type="Gene3D" id="1.20.910.10">
    <property type="entry name" value="Heme oxygenase-like"/>
    <property type="match status" value="1"/>
</dbReference>
<evidence type="ECO:0000313" key="2">
    <source>
        <dbReference type="EMBL" id="ARF76640.1"/>
    </source>
</evidence>